<organism evidence="4 5">
    <name type="scientific">Limulus polyphemus</name>
    <name type="common">Atlantic horseshoe crab</name>
    <dbReference type="NCBI Taxonomy" id="6850"/>
    <lineage>
        <taxon>Eukaryota</taxon>
        <taxon>Metazoa</taxon>
        <taxon>Ecdysozoa</taxon>
        <taxon>Arthropoda</taxon>
        <taxon>Chelicerata</taxon>
        <taxon>Merostomata</taxon>
        <taxon>Xiphosura</taxon>
        <taxon>Limulidae</taxon>
        <taxon>Limulus</taxon>
    </lineage>
</organism>
<gene>
    <name evidence="5" type="primary">LOC106471604</name>
</gene>
<evidence type="ECO:0000259" key="3">
    <source>
        <dbReference type="Pfam" id="PF15950"/>
    </source>
</evidence>
<reference evidence="5" key="1">
    <citation type="submission" date="2025-08" db="UniProtKB">
        <authorList>
            <consortium name="RefSeq"/>
        </authorList>
    </citation>
    <scope>IDENTIFICATION</scope>
    <source>
        <tissue evidence="5">Muscle</tissue>
    </source>
</reference>
<dbReference type="GeneID" id="106471604"/>
<keyword evidence="2" id="KW-0732">Signal</keyword>
<feature type="region of interest" description="Disordered" evidence="1">
    <location>
        <begin position="321"/>
        <end position="392"/>
    </location>
</feature>
<feature type="domain" description="DUF4758" evidence="3">
    <location>
        <begin position="147"/>
        <end position="231"/>
    </location>
</feature>
<feature type="compositionally biased region" description="Polar residues" evidence="1">
    <location>
        <begin position="326"/>
        <end position="336"/>
    </location>
</feature>
<feature type="compositionally biased region" description="Basic residues" evidence="1">
    <location>
        <begin position="380"/>
        <end position="392"/>
    </location>
</feature>
<protein>
    <submittedName>
        <fullName evidence="5">Uncharacterized protein LOC106471604</fullName>
    </submittedName>
</protein>
<proteinExistence type="predicted"/>
<feature type="region of interest" description="Disordered" evidence="1">
    <location>
        <begin position="87"/>
        <end position="117"/>
    </location>
</feature>
<dbReference type="RefSeq" id="XP_013787670.1">
    <property type="nucleotide sequence ID" value="XM_013932216.2"/>
</dbReference>
<evidence type="ECO:0000313" key="4">
    <source>
        <dbReference type="Proteomes" id="UP000694941"/>
    </source>
</evidence>
<dbReference type="Pfam" id="PF15950">
    <property type="entry name" value="DUF4758"/>
    <property type="match status" value="1"/>
</dbReference>
<dbReference type="Proteomes" id="UP000694941">
    <property type="component" value="Unplaced"/>
</dbReference>
<dbReference type="PANTHER" id="PTHR39072:SF2">
    <property type="match status" value="1"/>
</dbReference>
<dbReference type="InterPro" id="IPR031866">
    <property type="entry name" value="DUF4758"/>
</dbReference>
<evidence type="ECO:0000256" key="2">
    <source>
        <dbReference type="SAM" id="SignalP"/>
    </source>
</evidence>
<accession>A0ABM1BS95</accession>
<evidence type="ECO:0000256" key="1">
    <source>
        <dbReference type="SAM" id="MobiDB-lite"/>
    </source>
</evidence>
<name>A0ABM1BS95_LIMPO</name>
<keyword evidence="4" id="KW-1185">Reference proteome</keyword>
<dbReference type="PANTHER" id="PTHR39072">
    <property type="entry name" value="RE48511P"/>
    <property type="match status" value="1"/>
</dbReference>
<feature type="compositionally biased region" description="Polar residues" evidence="1">
    <location>
        <begin position="353"/>
        <end position="363"/>
    </location>
</feature>
<feature type="chain" id="PRO_5045507181" evidence="2">
    <location>
        <begin position="23"/>
        <end position="392"/>
    </location>
</feature>
<evidence type="ECO:0000313" key="5">
    <source>
        <dbReference type="RefSeq" id="XP_013787670.1"/>
    </source>
</evidence>
<sequence length="392" mass="43196">MDRRSFVLILAAIIFPVLSAKATEDLYPDEDLSVAAAEVAKTTEELYPDEDLSVAAAEVIEVLPTVTVRGFLNFRTTVDNTVIVFTPANSGTKNSPSPSRTLPPSASSTIKPDNAENSKIQDLAYSDSPRILKADHDLENAVRDSYDPKPIHNVFRSTPGTSKKLHLATSTQAAPTVAQQRTPVLPQYPTGLVTVVTGKNVHDGTTFLQETSVIGTYIDGKYAQILKSSSKIGIPLTSTSSPSTSTRTNIKPSPSKAIQFTTSSATLVINNKDRPVLSNSKQATTIEIPLDRHVEQRQNIVDRKKDEGIVSNAVLQSSFKPVETGQHWSSNPTQSLDAERTSTSRRLRFRPRPTTSKSSNEENTLLKLRSLRRPTERFRYVPRQKTNPRRFN</sequence>
<feature type="signal peptide" evidence="2">
    <location>
        <begin position="1"/>
        <end position="22"/>
    </location>
</feature>